<sequence>MNRVTASLALDAGHHYAHLSQGRQWPSPLTTDANPAIRTFSKKAGCKVSGQVSVITHERPLAIMIGMAPWARASDRLRSSNMKHQTLTVENSRIRVTVSREIADKFLPTGVIGRDESPGQAQRGRLLSAAMGKLASATELRLRLTNDIERADVIALAHKLLVRDYLEEHSHYNVNEVIMRLEEGHLMHKYMAQEVTLANEYARGVLKTISQDDARLYVAPKVMAGVLSPHERRQLETRVELLLNRIGINATEALDKARHALQAQANIAHHYHMCRANMTGWKIEVIGELPAQVGLSRLLPKDD</sequence>
<organism evidence="2">
    <name type="scientific">Aeromonas media</name>
    <dbReference type="NCBI Taxonomy" id="651"/>
    <lineage>
        <taxon>Bacteria</taxon>
        <taxon>Pseudomonadati</taxon>
        <taxon>Pseudomonadota</taxon>
        <taxon>Gammaproteobacteria</taxon>
        <taxon>Aeromonadales</taxon>
        <taxon>Aeromonadaceae</taxon>
        <taxon>Aeromonas</taxon>
    </lineage>
</organism>
<name>A0A6M4MIY6_AERME</name>
<accession>A0A6M4MIY6</accession>
<dbReference type="AlphaFoldDB" id="A0A6M4MIY6"/>
<evidence type="ECO:0000313" key="1">
    <source>
        <dbReference type="EMBL" id="QJR83004.1"/>
    </source>
</evidence>
<evidence type="ECO:0000313" key="2">
    <source>
        <dbReference type="EMBL" id="QJR83007.1"/>
    </source>
</evidence>
<proteinExistence type="predicted"/>
<reference evidence="2" key="1">
    <citation type="submission" date="2019-03" db="EMBL/GenBank/DDBJ databases">
        <title>Novel transposon Tn6433 accelerates the dissemination of tet(E) in Aeromonas from aerobic biofilm under oxytetracycline stress.</title>
        <authorList>
            <person name="Shi Y."/>
            <person name="Tian Z."/>
            <person name="Zhang Y."/>
            <person name="Zhang H."/>
            <person name="Yang M."/>
        </authorList>
    </citation>
    <scope>NUCLEOTIDE SEQUENCE</scope>
    <source>
        <strain evidence="2">T0.1-10</strain>
        <strain evidence="1">T1-50</strain>
    </source>
</reference>
<dbReference type="EMBL" id="MK690453">
    <property type="protein sequence ID" value="QJR83004.1"/>
    <property type="molecule type" value="Genomic_DNA"/>
</dbReference>
<dbReference type="EMBL" id="MK690452">
    <property type="protein sequence ID" value="QJR83007.1"/>
    <property type="molecule type" value="Genomic_DNA"/>
</dbReference>
<protein>
    <submittedName>
        <fullName evidence="2">Uncharacterized protein</fullName>
    </submittedName>
</protein>